<gene>
    <name evidence="1" type="ORF">DENIS_2961</name>
</gene>
<accession>A0A401FYF4</accession>
<dbReference type="Proteomes" id="UP000288096">
    <property type="component" value="Unassembled WGS sequence"/>
</dbReference>
<keyword evidence="2" id="KW-1185">Reference proteome</keyword>
<organism evidence="1 2">
    <name type="scientific">Desulfonema ishimotonii</name>
    <dbReference type="NCBI Taxonomy" id="45657"/>
    <lineage>
        <taxon>Bacteria</taxon>
        <taxon>Pseudomonadati</taxon>
        <taxon>Thermodesulfobacteriota</taxon>
        <taxon>Desulfobacteria</taxon>
        <taxon>Desulfobacterales</taxon>
        <taxon>Desulfococcaceae</taxon>
        <taxon>Desulfonema</taxon>
    </lineage>
</organism>
<dbReference type="AlphaFoldDB" id="A0A401FYF4"/>
<dbReference type="OrthoDB" id="9990958at2"/>
<name>A0A401FYF4_9BACT</name>
<reference evidence="2" key="1">
    <citation type="submission" date="2017-11" db="EMBL/GenBank/DDBJ databases">
        <authorList>
            <person name="Watanabe M."/>
            <person name="Kojima H."/>
        </authorList>
    </citation>
    <scope>NUCLEOTIDE SEQUENCE [LARGE SCALE GENOMIC DNA]</scope>
    <source>
        <strain evidence="2">Tokyo 01</strain>
    </source>
</reference>
<dbReference type="EMBL" id="BEXT01000001">
    <property type="protein sequence ID" value="GBC61998.1"/>
    <property type="molecule type" value="Genomic_DNA"/>
</dbReference>
<evidence type="ECO:0000313" key="1">
    <source>
        <dbReference type="EMBL" id="GBC61998.1"/>
    </source>
</evidence>
<reference evidence="2" key="2">
    <citation type="submission" date="2019-01" db="EMBL/GenBank/DDBJ databases">
        <title>Genome sequence of Desulfonema ishimotonii strain Tokyo 01.</title>
        <authorList>
            <person name="Fukui M."/>
        </authorList>
    </citation>
    <scope>NUCLEOTIDE SEQUENCE [LARGE SCALE GENOMIC DNA]</scope>
    <source>
        <strain evidence="2">Tokyo 01</strain>
    </source>
</reference>
<sequence length="169" mass="19264">MAEDNTFWWILQVQFPDKNGNQLDLFESAISRFELLKKSIELIPSQIRIKRGKATWGFADLTQIADDLYTFCLTVIPPDVRIAEEPEPGHLENSIDPRYYTLCVINISKQIIMVHKSSDVSRYARSAKTFADIFRELIEDAVQNLNMSKFYGSLGSCGVVKYGCQCNSL</sequence>
<protein>
    <submittedName>
        <fullName evidence="1">Uncharacterized protein</fullName>
    </submittedName>
</protein>
<comment type="caution">
    <text evidence="1">The sequence shown here is derived from an EMBL/GenBank/DDBJ whole genome shotgun (WGS) entry which is preliminary data.</text>
</comment>
<dbReference type="RefSeq" id="WP_124329217.1">
    <property type="nucleotide sequence ID" value="NZ_BEXT01000001.1"/>
</dbReference>
<evidence type="ECO:0000313" key="2">
    <source>
        <dbReference type="Proteomes" id="UP000288096"/>
    </source>
</evidence>
<proteinExistence type="predicted"/>